<evidence type="ECO:0000313" key="1">
    <source>
        <dbReference type="EMBL" id="PSB04137.1"/>
    </source>
</evidence>
<dbReference type="GO" id="GO:0016757">
    <property type="term" value="F:glycosyltransferase activity"/>
    <property type="evidence" value="ECO:0007669"/>
    <property type="project" value="InterPro"/>
</dbReference>
<proteinExistence type="predicted"/>
<dbReference type="Pfam" id="PF01501">
    <property type="entry name" value="Glyco_transf_8"/>
    <property type="match status" value="1"/>
</dbReference>
<dbReference type="AlphaFoldDB" id="A0A2T1C7L9"/>
<reference evidence="1 2" key="1">
    <citation type="submission" date="2018-02" db="EMBL/GenBank/DDBJ databases">
        <authorList>
            <person name="Cohen D.B."/>
            <person name="Kent A.D."/>
        </authorList>
    </citation>
    <scope>NUCLEOTIDE SEQUENCE [LARGE SCALE GENOMIC DNA]</scope>
    <source>
        <strain evidence="1 2">CCAP 1448/3</strain>
    </source>
</reference>
<protein>
    <submittedName>
        <fullName evidence="1">Glycosyl transferase</fullName>
    </submittedName>
</protein>
<name>A0A2T1C7L9_9CYAN</name>
<sequence length="239" mass="27903">MLQIAIGTEASQYIPQKVLEFSIRECTTSLLDIRCLKQSEKRIGGTKFGFVRFHVPAAFGYQGTAIYLDADQIVLADLQQLCEALEDPYSLGLVRDLVGIFGDKPVPKRYETSVMVLNCNKLKSWQPETLFKNVVPNDAVLETGQMHYRDFMWLKWMDEREIQLIDSAWNHFNILQPDTKLVHFSHVASQPWKNPQHPLTGFWSQWLVKTLDSGFLKRRELLREIILRHIHPYFLKYCF</sequence>
<dbReference type="InterPro" id="IPR029044">
    <property type="entry name" value="Nucleotide-diphossugar_trans"/>
</dbReference>
<dbReference type="SUPFAM" id="SSF53448">
    <property type="entry name" value="Nucleotide-diphospho-sugar transferases"/>
    <property type="match status" value="1"/>
</dbReference>
<dbReference type="EMBL" id="PVWJ01000017">
    <property type="protein sequence ID" value="PSB04137.1"/>
    <property type="molecule type" value="Genomic_DNA"/>
</dbReference>
<keyword evidence="2" id="KW-1185">Reference proteome</keyword>
<accession>A0A2T1C7L9</accession>
<reference evidence="1 2" key="2">
    <citation type="submission" date="2018-03" db="EMBL/GenBank/DDBJ databases">
        <title>The ancient ancestry and fast evolution of plastids.</title>
        <authorList>
            <person name="Moore K.R."/>
            <person name="Magnabosco C."/>
            <person name="Momper L."/>
            <person name="Gold D.A."/>
            <person name="Bosak T."/>
            <person name="Fournier G.P."/>
        </authorList>
    </citation>
    <scope>NUCLEOTIDE SEQUENCE [LARGE SCALE GENOMIC DNA]</scope>
    <source>
        <strain evidence="1 2">CCAP 1448/3</strain>
    </source>
</reference>
<organism evidence="1 2">
    <name type="scientific">Merismopedia glauca CCAP 1448/3</name>
    <dbReference type="NCBI Taxonomy" id="1296344"/>
    <lineage>
        <taxon>Bacteria</taxon>
        <taxon>Bacillati</taxon>
        <taxon>Cyanobacteriota</taxon>
        <taxon>Cyanophyceae</taxon>
        <taxon>Synechococcales</taxon>
        <taxon>Merismopediaceae</taxon>
        <taxon>Merismopedia</taxon>
    </lineage>
</organism>
<comment type="caution">
    <text evidence="1">The sequence shown here is derived from an EMBL/GenBank/DDBJ whole genome shotgun (WGS) entry which is preliminary data.</text>
</comment>
<dbReference type="OrthoDB" id="583646at2"/>
<gene>
    <name evidence="1" type="ORF">C7B64_05195</name>
</gene>
<dbReference type="Proteomes" id="UP000238762">
    <property type="component" value="Unassembled WGS sequence"/>
</dbReference>
<dbReference type="Gene3D" id="3.90.550.10">
    <property type="entry name" value="Spore Coat Polysaccharide Biosynthesis Protein SpsA, Chain A"/>
    <property type="match status" value="1"/>
</dbReference>
<keyword evidence="1" id="KW-0808">Transferase</keyword>
<dbReference type="InterPro" id="IPR002495">
    <property type="entry name" value="Glyco_trans_8"/>
</dbReference>
<dbReference type="RefSeq" id="WP_106287592.1">
    <property type="nucleotide sequence ID" value="NZ_CAWNTC010000213.1"/>
</dbReference>
<evidence type="ECO:0000313" key="2">
    <source>
        <dbReference type="Proteomes" id="UP000238762"/>
    </source>
</evidence>